<feature type="chain" id="PRO_5043089871" description="C-C motif chemokine" evidence="4">
    <location>
        <begin position="27"/>
        <end position="126"/>
    </location>
</feature>
<dbReference type="PANTHER" id="PTHR12015">
    <property type="entry name" value="SMALL INDUCIBLE CYTOKINE A"/>
    <property type="match status" value="1"/>
</dbReference>
<evidence type="ECO:0000313" key="6">
    <source>
        <dbReference type="EMBL" id="CAJ1072005.1"/>
    </source>
</evidence>
<dbReference type="GO" id="GO:0006955">
    <property type="term" value="P:immune response"/>
    <property type="evidence" value="ECO:0007669"/>
    <property type="project" value="InterPro"/>
</dbReference>
<keyword evidence="4" id="KW-0145">Chemotaxis</keyword>
<dbReference type="AlphaFoldDB" id="A0AAV1GEH2"/>
<dbReference type="SUPFAM" id="SSF54117">
    <property type="entry name" value="Interleukin 8-like chemokines"/>
    <property type="match status" value="1"/>
</dbReference>
<dbReference type="PROSITE" id="PS00472">
    <property type="entry name" value="SMALL_CYTOKINES_CC"/>
    <property type="match status" value="1"/>
</dbReference>
<accession>A0AAV1GEH2</accession>
<evidence type="ECO:0000256" key="3">
    <source>
        <dbReference type="ARBA" id="ARBA00023157"/>
    </source>
</evidence>
<dbReference type="InterPro" id="IPR039809">
    <property type="entry name" value="Chemokine_b/g/d"/>
</dbReference>
<dbReference type="Proteomes" id="UP001178508">
    <property type="component" value="Chromosome 14"/>
</dbReference>
<sequence>MARTSLITMTTAILCITLGLVSLASPRRVPVSSCCTSFVKKPIPLEVIRGYGIIDGTEKCRMKAVIFYTKQNKVVCAKPGDKWVERIREQLSARLKKSSKQVSGDGSGSFTSTTETITFTTDGYDW</sequence>
<dbReference type="GO" id="GO:0005615">
    <property type="term" value="C:extracellular space"/>
    <property type="evidence" value="ECO:0007669"/>
    <property type="project" value="UniProtKB-KW"/>
</dbReference>
<dbReference type="EMBL" id="OY660877">
    <property type="protein sequence ID" value="CAJ1072005.1"/>
    <property type="molecule type" value="Genomic_DNA"/>
</dbReference>
<dbReference type="Pfam" id="PF00048">
    <property type="entry name" value="IL8"/>
    <property type="match status" value="1"/>
</dbReference>
<dbReference type="PANTHER" id="PTHR12015:SF108">
    <property type="entry name" value="C-C MOTIF CHEMOKINE 20"/>
    <property type="match status" value="1"/>
</dbReference>
<comment type="subcellular location">
    <subcellularLocation>
        <location evidence="4">Secreted</location>
    </subcellularLocation>
</comment>
<keyword evidence="7" id="KW-1185">Reference proteome</keyword>
<feature type="domain" description="Chemokine interleukin-8-like" evidence="5">
    <location>
        <begin position="31"/>
        <end position="91"/>
    </location>
</feature>
<dbReference type="InterPro" id="IPR036048">
    <property type="entry name" value="Interleukin_8-like_sf"/>
</dbReference>
<dbReference type="Gene3D" id="2.40.50.40">
    <property type="match status" value="1"/>
</dbReference>
<feature type="signal peptide" evidence="4">
    <location>
        <begin position="1"/>
        <end position="26"/>
    </location>
</feature>
<comment type="similarity">
    <text evidence="1 4">Belongs to the intercrine beta (chemokine CC) family.</text>
</comment>
<keyword evidence="3" id="KW-1015">Disulfide bond</keyword>
<evidence type="ECO:0000256" key="1">
    <source>
        <dbReference type="ARBA" id="ARBA00010868"/>
    </source>
</evidence>
<organism evidence="6 7">
    <name type="scientific">Xyrichtys novacula</name>
    <name type="common">Pearly razorfish</name>
    <name type="synonym">Hemipteronotus novacula</name>
    <dbReference type="NCBI Taxonomy" id="13765"/>
    <lineage>
        <taxon>Eukaryota</taxon>
        <taxon>Metazoa</taxon>
        <taxon>Chordata</taxon>
        <taxon>Craniata</taxon>
        <taxon>Vertebrata</taxon>
        <taxon>Euteleostomi</taxon>
        <taxon>Actinopterygii</taxon>
        <taxon>Neopterygii</taxon>
        <taxon>Teleostei</taxon>
        <taxon>Neoteleostei</taxon>
        <taxon>Acanthomorphata</taxon>
        <taxon>Eupercaria</taxon>
        <taxon>Labriformes</taxon>
        <taxon>Labridae</taxon>
        <taxon>Xyrichtys</taxon>
    </lineage>
</organism>
<evidence type="ECO:0000256" key="2">
    <source>
        <dbReference type="ARBA" id="ARBA00022514"/>
    </source>
</evidence>
<protein>
    <recommendedName>
        <fullName evidence="4">C-C motif chemokine</fullName>
    </recommendedName>
</protein>
<proteinExistence type="inferred from homology"/>
<dbReference type="InterPro" id="IPR001811">
    <property type="entry name" value="Chemokine_IL8-like_dom"/>
</dbReference>
<gene>
    <name evidence="6" type="ORF">XNOV1_A013826</name>
</gene>
<keyword evidence="2 4" id="KW-0202">Cytokine</keyword>
<name>A0AAV1GEH2_XYRNO</name>
<dbReference type="InterPro" id="IPR000827">
    <property type="entry name" value="Chemokine_CC_CS"/>
</dbReference>
<dbReference type="SMART" id="SM00199">
    <property type="entry name" value="SCY"/>
    <property type="match status" value="1"/>
</dbReference>
<dbReference type="CDD" id="cd00272">
    <property type="entry name" value="Chemokine_CC"/>
    <property type="match status" value="1"/>
</dbReference>
<evidence type="ECO:0000259" key="5">
    <source>
        <dbReference type="SMART" id="SM00199"/>
    </source>
</evidence>
<keyword evidence="4" id="KW-0964">Secreted</keyword>
<reference evidence="6" key="1">
    <citation type="submission" date="2023-08" db="EMBL/GenBank/DDBJ databases">
        <authorList>
            <person name="Alioto T."/>
            <person name="Alioto T."/>
            <person name="Gomez Garrido J."/>
        </authorList>
    </citation>
    <scope>NUCLEOTIDE SEQUENCE</scope>
</reference>
<dbReference type="GO" id="GO:0008009">
    <property type="term" value="F:chemokine activity"/>
    <property type="evidence" value="ECO:0007669"/>
    <property type="project" value="InterPro"/>
</dbReference>
<evidence type="ECO:0000256" key="4">
    <source>
        <dbReference type="RuleBase" id="RU361150"/>
    </source>
</evidence>
<keyword evidence="4" id="KW-0732">Signal</keyword>
<evidence type="ECO:0000313" key="7">
    <source>
        <dbReference type="Proteomes" id="UP001178508"/>
    </source>
</evidence>